<dbReference type="PROSITE" id="PS51257">
    <property type="entry name" value="PROKAR_LIPOPROTEIN"/>
    <property type="match status" value="1"/>
</dbReference>
<dbReference type="AlphaFoldDB" id="A0A4P6UNL3"/>
<reference evidence="3 4" key="1">
    <citation type="submission" date="2018-07" db="EMBL/GenBank/DDBJ databases">
        <title>Exploring interactions and the metabolic potential of the ultra-small soil bacteria Hylemonella gracilis.</title>
        <authorList>
            <person name="Tyc O."/>
            <person name="Kulkarni P."/>
            <person name="Gawehns F."/>
            <person name="Hundscheid M."/>
            <person name="Zweers H."/>
            <person name="Garbeva P."/>
        </authorList>
    </citation>
    <scope>NUCLEOTIDE SEQUENCE [LARGE SCALE GENOMIC DNA]</scope>
    <source>
        <strain evidence="3 4">NS1</strain>
    </source>
</reference>
<evidence type="ECO:0000259" key="2">
    <source>
        <dbReference type="Pfam" id="PF18067"/>
    </source>
</evidence>
<evidence type="ECO:0000313" key="3">
    <source>
        <dbReference type="EMBL" id="QBK06376.1"/>
    </source>
</evidence>
<accession>A0A4P6UNL3</accession>
<dbReference type="Pfam" id="PF01674">
    <property type="entry name" value="Lipase_2"/>
    <property type="match status" value="1"/>
</dbReference>
<evidence type="ECO:0000313" key="4">
    <source>
        <dbReference type="Proteomes" id="UP000292939"/>
    </source>
</evidence>
<keyword evidence="1" id="KW-0732">Signal</keyword>
<evidence type="ECO:0000256" key="1">
    <source>
        <dbReference type="SAM" id="SignalP"/>
    </source>
</evidence>
<dbReference type="SUPFAM" id="SSF53474">
    <property type="entry name" value="alpha/beta-Hydrolases"/>
    <property type="match status" value="1"/>
</dbReference>
<dbReference type="GO" id="GO:0016787">
    <property type="term" value="F:hydrolase activity"/>
    <property type="evidence" value="ECO:0007669"/>
    <property type="project" value="InterPro"/>
</dbReference>
<dbReference type="RefSeq" id="WP_131278170.1">
    <property type="nucleotide sequence ID" value="NZ_CP031395.1"/>
</dbReference>
<name>A0A4P6UNL3_9BURK</name>
<gene>
    <name evidence="3" type="ORF">DW355_04630</name>
</gene>
<organism evidence="3 4">
    <name type="scientific">Hylemonella gracilis</name>
    <dbReference type="NCBI Taxonomy" id="80880"/>
    <lineage>
        <taxon>Bacteria</taxon>
        <taxon>Pseudomonadati</taxon>
        <taxon>Pseudomonadota</taxon>
        <taxon>Betaproteobacteria</taxon>
        <taxon>Burkholderiales</taxon>
        <taxon>Comamonadaceae</taxon>
        <taxon>Hylemonella</taxon>
    </lineage>
</organism>
<dbReference type="GO" id="GO:0016042">
    <property type="term" value="P:lipid catabolic process"/>
    <property type="evidence" value="ECO:0007669"/>
    <property type="project" value="InterPro"/>
</dbReference>
<feature type="domain" description="AFL C-terminal" evidence="2">
    <location>
        <begin position="276"/>
        <end position="380"/>
    </location>
</feature>
<dbReference type="Gene3D" id="2.60.40.2190">
    <property type="match status" value="1"/>
</dbReference>
<proteinExistence type="predicted"/>
<feature type="signal peptide" evidence="1">
    <location>
        <begin position="1"/>
        <end position="25"/>
    </location>
</feature>
<dbReference type="InterPro" id="IPR002918">
    <property type="entry name" value="Lipase_EstA/Esterase_EstB"/>
</dbReference>
<dbReference type="InterPro" id="IPR040664">
    <property type="entry name" value="AFL_C"/>
</dbReference>
<dbReference type="Gene3D" id="3.40.50.1820">
    <property type="entry name" value="alpha/beta hydrolase"/>
    <property type="match status" value="1"/>
</dbReference>
<dbReference type="Proteomes" id="UP000292939">
    <property type="component" value="Chromosome"/>
</dbReference>
<feature type="chain" id="PRO_5020389991" evidence="1">
    <location>
        <begin position="26"/>
        <end position="469"/>
    </location>
</feature>
<dbReference type="EMBL" id="CP031395">
    <property type="protein sequence ID" value="QBK06376.1"/>
    <property type="molecule type" value="Genomic_DNA"/>
</dbReference>
<dbReference type="OrthoDB" id="8871309at2"/>
<protein>
    <submittedName>
        <fullName evidence="3">Twin-arginine translocation pathway signal</fullName>
    </submittedName>
</protein>
<sequence>MPFTRRLASLVAVLLASALSLLVGCASPSSSMSDSLQTYPPIVFVHGNGDSAALWLTTLWRFESNGWPRERLHVIELPYPQARDNDAKPQPGRSSTADYMAYLKAEVERVRRATGASQVVLLGNSRGGYAVRNYIQNGGGAASVSHVVLGGTPNHGVWAIKGYNEGSEFSGTGPFLTGLNAPKNANGDEVTGPVRWMTVRSDNNDKYAQPDGLWIGAKGTPTNVGHDGPELKGARNVVIAGLDHRETSFSPAAFAATYQFLTGRAPTVDIVSEARVELSGVVTGLGLNPSDPASGDYVNNLPLAGAELSIYETDATTGQRLGAPVYTRKTGADGRWGPFKARAGMAHEFELKAAGYAITHVYRSPFPRSSGIVTLRPERITAAAEKEAAALAIFTRPRGYFDARRDTLRFDGRTPPPGVPPVGAGVSNSRLRLDSAADRAITAEFNGEPLAGRVWPAAAGHVTVLELTY</sequence>
<dbReference type="Pfam" id="PF18067">
    <property type="entry name" value="Lipase_C"/>
    <property type="match status" value="1"/>
</dbReference>
<dbReference type="KEGG" id="hgr:DW355_04630"/>
<dbReference type="InterPro" id="IPR029058">
    <property type="entry name" value="AB_hydrolase_fold"/>
</dbReference>